<proteinExistence type="predicted"/>
<evidence type="ECO:0000313" key="1">
    <source>
        <dbReference type="EMBL" id="KOF75559.1"/>
    </source>
</evidence>
<protein>
    <submittedName>
        <fullName evidence="1">Uncharacterized protein</fullName>
    </submittedName>
</protein>
<dbReference type="EMBL" id="KQ422068">
    <property type="protein sequence ID" value="KOF75559.1"/>
    <property type="molecule type" value="Genomic_DNA"/>
</dbReference>
<accession>A0A0L8GFC4</accession>
<gene>
    <name evidence="1" type="ORF">OCBIM_22034517mg</name>
</gene>
<organism evidence="1">
    <name type="scientific">Octopus bimaculoides</name>
    <name type="common">California two-spotted octopus</name>
    <dbReference type="NCBI Taxonomy" id="37653"/>
    <lineage>
        <taxon>Eukaryota</taxon>
        <taxon>Metazoa</taxon>
        <taxon>Spiralia</taxon>
        <taxon>Lophotrochozoa</taxon>
        <taxon>Mollusca</taxon>
        <taxon>Cephalopoda</taxon>
        <taxon>Coleoidea</taxon>
        <taxon>Octopodiformes</taxon>
        <taxon>Octopoda</taxon>
        <taxon>Incirrata</taxon>
        <taxon>Octopodidae</taxon>
        <taxon>Octopus</taxon>
    </lineage>
</organism>
<sequence length="55" mass="6390">MDRSLCRTGFSRNLIQCNLVHLMRHKSCRGFQGKLTMNKYFTCGVVNHCNTIKVK</sequence>
<dbReference type="AlphaFoldDB" id="A0A0L8GFC4"/>
<name>A0A0L8GFC4_OCTBM</name>
<reference evidence="1" key="1">
    <citation type="submission" date="2015-07" db="EMBL/GenBank/DDBJ databases">
        <title>MeaNS - Measles Nucleotide Surveillance Program.</title>
        <authorList>
            <person name="Tran T."/>
            <person name="Druce J."/>
        </authorList>
    </citation>
    <scope>NUCLEOTIDE SEQUENCE</scope>
    <source>
        <strain evidence="1">UCB-OBI-ISO-001</strain>
        <tissue evidence="1">Gonad</tissue>
    </source>
</reference>